<sequence>MNITRAPKDNNMEIDEKGKAKANQEVHSDNKGEHNPKGWFINKYGYHNTHHPNPFDFPKCGEVSFNKAIKHHTYLNNIFTTNDPPSNKELEIQAVAFIQRKLYLIEFINSSSGYIHSTYPKLIGLGMAQKKYITGGNASCSQGENPRPIDIDGRTKQKITLCIAIALNITLHRPYFLYTRQTLQSTVSCLKAEGGKSQRKSHLQLSPNNE</sequence>
<gene>
    <name evidence="2" type="ORF">GOBAR_AA38001</name>
</gene>
<proteinExistence type="predicted"/>
<reference evidence="2 3" key="1">
    <citation type="submission" date="2015-01" db="EMBL/GenBank/DDBJ databases">
        <title>Genome of allotetraploid Gossypium barbadense reveals genomic plasticity and fiber elongation in cotton evolution.</title>
        <authorList>
            <person name="Chen X."/>
            <person name="Liu X."/>
            <person name="Zhao B."/>
            <person name="Zheng H."/>
            <person name="Hu Y."/>
            <person name="Lu G."/>
            <person name="Yang C."/>
            <person name="Chen J."/>
            <person name="Shan C."/>
            <person name="Zhang L."/>
            <person name="Zhou Y."/>
            <person name="Wang L."/>
            <person name="Guo W."/>
            <person name="Bai Y."/>
            <person name="Ruan J."/>
            <person name="Shangguan X."/>
            <person name="Mao Y."/>
            <person name="Jiang J."/>
            <person name="Zhu Y."/>
            <person name="Lei J."/>
            <person name="Kang H."/>
            <person name="Chen S."/>
            <person name="He X."/>
            <person name="Wang R."/>
            <person name="Wang Y."/>
            <person name="Chen J."/>
            <person name="Wang L."/>
            <person name="Yu S."/>
            <person name="Wang B."/>
            <person name="Wei J."/>
            <person name="Song S."/>
            <person name="Lu X."/>
            <person name="Gao Z."/>
            <person name="Gu W."/>
            <person name="Deng X."/>
            <person name="Ma D."/>
            <person name="Wang S."/>
            <person name="Liang W."/>
            <person name="Fang L."/>
            <person name="Cai C."/>
            <person name="Zhu X."/>
            <person name="Zhou B."/>
            <person name="Zhang Y."/>
            <person name="Chen Z."/>
            <person name="Xu S."/>
            <person name="Zhu R."/>
            <person name="Wang S."/>
            <person name="Zhang T."/>
            <person name="Zhao G."/>
        </authorList>
    </citation>
    <scope>NUCLEOTIDE SEQUENCE [LARGE SCALE GENOMIC DNA]</scope>
    <source>
        <strain evidence="3">cv. Xinhai21</strain>
        <tissue evidence="2">Leaf</tissue>
    </source>
</reference>
<name>A0A2P5VV42_GOSBA</name>
<dbReference type="AlphaFoldDB" id="A0A2P5VV42"/>
<protein>
    <submittedName>
        <fullName evidence="2">Uncharacterized protein</fullName>
    </submittedName>
</protein>
<accession>A0A2P5VV42</accession>
<dbReference type="Proteomes" id="UP000239757">
    <property type="component" value="Unassembled WGS sequence"/>
</dbReference>
<dbReference type="EMBL" id="KZ670741">
    <property type="protein sequence ID" value="PPR82713.1"/>
    <property type="molecule type" value="Genomic_DNA"/>
</dbReference>
<evidence type="ECO:0000313" key="3">
    <source>
        <dbReference type="Proteomes" id="UP000239757"/>
    </source>
</evidence>
<feature type="region of interest" description="Disordered" evidence="1">
    <location>
        <begin position="1"/>
        <end position="35"/>
    </location>
</feature>
<evidence type="ECO:0000313" key="2">
    <source>
        <dbReference type="EMBL" id="PPR82713.1"/>
    </source>
</evidence>
<evidence type="ECO:0000256" key="1">
    <source>
        <dbReference type="SAM" id="MobiDB-lite"/>
    </source>
</evidence>
<organism evidence="2 3">
    <name type="scientific">Gossypium barbadense</name>
    <name type="common">Sea Island cotton</name>
    <name type="synonym">Hibiscus barbadensis</name>
    <dbReference type="NCBI Taxonomy" id="3634"/>
    <lineage>
        <taxon>Eukaryota</taxon>
        <taxon>Viridiplantae</taxon>
        <taxon>Streptophyta</taxon>
        <taxon>Embryophyta</taxon>
        <taxon>Tracheophyta</taxon>
        <taxon>Spermatophyta</taxon>
        <taxon>Magnoliopsida</taxon>
        <taxon>eudicotyledons</taxon>
        <taxon>Gunneridae</taxon>
        <taxon>Pentapetalae</taxon>
        <taxon>rosids</taxon>
        <taxon>malvids</taxon>
        <taxon>Malvales</taxon>
        <taxon>Malvaceae</taxon>
        <taxon>Malvoideae</taxon>
        <taxon>Gossypium</taxon>
    </lineage>
</organism>